<dbReference type="PANTHER" id="PTHR33744:SF1">
    <property type="entry name" value="DNA-BINDING TRANSCRIPTIONAL ACTIVATOR ADER"/>
    <property type="match status" value="1"/>
</dbReference>
<evidence type="ECO:0000313" key="3">
    <source>
        <dbReference type="EMBL" id="ADJ49315.1"/>
    </source>
</evidence>
<evidence type="ECO:0000313" key="4">
    <source>
        <dbReference type="Proteomes" id="UP000000328"/>
    </source>
</evidence>
<dbReference type="InterPro" id="IPR058663">
    <property type="entry name" value="PucR-like_N"/>
</dbReference>
<dbReference type="InterPro" id="IPR042070">
    <property type="entry name" value="PucR_C-HTH_sf"/>
</dbReference>
<dbReference type="OrthoDB" id="5243741at2"/>
<gene>
    <name evidence="3" type="ordered locus">AMED_7602</name>
</gene>
<dbReference type="PANTHER" id="PTHR33744">
    <property type="entry name" value="CARBOHYDRATE DIACID REGULATOR"/>
    <property type="match status" value="1"/>
</dbReference>
<dbReference type="GeneID" id="92877415"/>
<dbReference type="KEGG" id="amd:AMED_7602"/>
<feature type="domain" description="PucR-like N-terminal" evidence="2">
    <location>
        <begin position="12"/>
        <end position="176"/>
    </location>
</feature>
<dbReference type="RefSeq" id="WP_013229358.1">
    <property type="nucleotide sequence ID" value="NC_014318.1"/>
</dbReference>
<proteinExistence type="predicted"/>
<dbReference type="Pfam" id="PF25906">
    <property type="entry name" value="PucR-like_N"/>
    <property type="match status" value="1"/>
</dbReference>
<dbReference type="Proteomes" id="UP000000328">
    <property type="component" value="Chromosome"/>
</dbReference>
<dbReference type="EMBL" id="CP002000">
    <property type="protein sequence ID" value="ADJ49315.1"/>
    <property type="molecule type" value="Genomic_DNA"/>
</dbReference>
<dbReference type="InterPro" id="IPR025736">
    <property type="entry name" value="PucR_C-HTH_dom"/>
</dbReference>
<organism evidence="3 4">
    <name type="scientific">Amycolatopsis mediterranei (strain U-32)</name>
    <dbReference type="NCBI Taxonomy" id="749927"/>
    <lineage>
        <taxon>Bacteria</taxon>
        <taxon>Bacillati</taxon>
        <taxon>Actinomycetota</taxon>
        <taxon>Actinomycetes</taxon>
        <taxon>Pseudonocardiales</taxon>
        <taxon>Pseudonocardiaceae</taxon>
        <taxon>Amycolatopsis</taxon>
    </lineage>
</organism>
<reference evidence="3 4" key="1">
    <citation type="journal article" date="2010" name="Cell Res.">
        <title>Complete genome sequence of the rifamycin SV-producing Amycolatopsis mediterranei U32 revealed its genetic characteristics in phylogeny and metabolism.</title>
        <authorList>
            <person name="Zhao W."/>
            <person name="Zhong Y."/>
            <person name="Yuan H."/>
            <person name="Wang J."/>
            <person name="Zheng H."/>
            <person name="Wang Y."/>
            <person name="Cen X."/>
            <person name="Xu F."/>
            <person name="Bai J."/>
            <person name="Han X."/>
            <person name="Lu G."/>
            <person name="Zhu Y."/>
            <person name="Shao Z."/>
            <person name="Yan H."/>
            <person name="Li C."/>
            <person name="Peng N."/>
            <person name="Zhang Z."/>
            <person name="Zhang Y."/>
            <person name="Lin W."/>
            <person name="Fan Y."/>
            <person name="Qin Z."/>
            <person name="Hu Y."/>
            <person name="Zhu B."/>
            <person name="Wang S."/>
            <person name="Ding X."/>
            <person name="Zhao G.P."/>
        </authorList>
    </citation>
    <scope>NUCLEOTIDE SEQUENCE [LARGE SCALE GENOMIC DNA]</scope>
    <source>
        <strain evidence="4">U-32</strain>
    </source>
</reference>
<dbReference type="PATRIC" id="fig|749927.5.peg.7900"/>
<sequence>MRGSAGSDSSVWSRLPHELGDAVRPRIPEIARACVDAIAAEIPEYSRRFADGPGRASAIELARRGIERDVDRVGTPALWQADRLAGFRGHGRDAFHSGLSREAVQAAVRVSSRVTWRWIADIVREAGLSGDVLYGAAEGMFADVETSMAAVAEGYSAAEAAVSGTGERHRRLLRALLGGRTPAFGTEPFPAEAGKEVAGLAAASGLPLPERIAAVAFRALPGAPEFPPGLLPEHVPADPAGDPPAALTPAPDLDLIGLTGLPPGWTAAVGPLVPPAEAPESFRVARRAVDLAARGLLDAPGPVIWCRDHVTTLLLLADEFLIAQLASTTLEPLAGLSERRREQLAETLLALVRTRGSAPELGRLLDLHPQTIRARLKKLGELFGEKLDDPAERLRLELALLAERALPDRG</sequence>
<dbReference type="HOGENOM" id="CLU_044949_0_0_11"/>
<feature type="domain" description="PucR C-terminal helix-turn-helix" evidence="1">
    <location>
        <begin position="344"/>
        <end position="402"/>
    </location>
</feature>
<name>A0A0H3DEI0_AMYMU</name>
<dbReference type="Gene3D" id="1.10.10.2840">
    <property type="entry name" value="PucR C-terminal helix-turn-helix domain"/>
    <property type="match status" value="1"/>
</dbReference>
<evidence type="ECO:0000259" key="1">
    <source>
        <dbReference type="Pfam" id="PF13556"/>
    </source>
</evidence>
<dbReference type="AlphaFoldDB" id="A0A0H3DEI0"/>
<dbReference type="eggNOG" id="COG2508">
    <property type="taxonomic scope" value="Bacteria"/>
</dbReference>
<accession>A0A0H3DEI0</accession>
<protein>
    <submittedName>
        <fullName evidence="3">Uncharacterized protein</fullName>
    </submittedName>
</protein>
<dbReference type="Pfam" id="PF13556">
    <property type="entry name" value="HTH_30"/>
    <property type="match status" value="1"/>
</dbReference>
<evidence type="ECO:0000259" key="2">
    <source>
        <dbReference type="Pfam" id="PF25906"/>
    </source>
</evidence>
<dbReference type="InterPro" id="IPR051448">
    <property type="entry name" value="CdaR-like_regulators"/>
</dbReference>